<dbReference type="Proteomes" id="UP000294682">
    <property type="component" value="Unassembled WGS sequence"/>
</dbReference>
<keyword evidence="2" id="KW-1185">Reference proteome</keyword>
<evidence type="ECO:0000313" key="2">
    <source>
        <dbReference type="Proteomes" id="UP000294682"/>
    </source>
</evidence>
<dbReference type="EMBL" id="SLUK01000017">
    <property type="protein sequence ID" value="TCL40854.1"/>
    <property type="molecule type" value="Genomic_DNA"/>
</dbReference>
<reference evidence="1 2" key="1">
    <citation type="submission" date="2019-03" db="EMBL/GenBank/DDBJ databases">
        <title>Genomic Encyclopedia of Type Strains, Phase IV (KMG-IV): sequencing the most valuable type-strain genomes for metagenomic binning, comparative biology and taxonomic classification.</title>
        <authorList>
            <person name="Goeker M."/>
        </authorList>
    </citation>
    <scope>NUCLEOTIDE SEQUENCE [LARGE SCALE GENOMIC DNA]</scope>
    <source>
        <strain evidence="1 2">DSM 100433</strain>
    </source>
</reference>
<dbReference type="AlphaFoldDB" id="A0A9X8Y753"/>
<dbReference type="RefSeq" id="WP_132085312.1">
    <property type="nucleotide sequence ID" value="NZ_SLUK01000017.1"/>
</dbReference>
<accession>A0A9X8Y753</accession>
<protein>
    <submittedName>
        <fullName evidence="1">Uncharacterized protein</fullName>
    </submittedName>
</protein>
<sequence length="262" mass="28795">MSSTNKTSLGFNQWILEDKPRMEDFNSDNALMDEKLVSANQRIEAVETSLGNKVNGRWTFYSSLSDLEITIGEETIEKIVNAMVTHSTLYCVVNSATSGNADIYPAAYGTLSIVKEEHYRVVVKYYAYLGDVIWVGQYYDTLWKGWKQLATTETPQEYDLPLGPNVSAQSVKYFKDGCGKVGVNGVFSFNAAPSAAQLIGTLPMGFRPSSSKSIILQSDKNDSMYGYIHSNGQIVLANTTPTQGFTVGRQIAIVSPSFTAAK</sequence>
<organism evidence="1 2">
    <name type="scientific">Harryflintia acetispora</name>
    <dbReference type="NCBI Taxonomy" id="1849041"/>
    <lineage>
        <taxon>Bacteria</taxon>
        <taxon>Bacillati</taxon>
        <taxon>Bacillota</taxon>
        <taxon>Clostridia</taxon>
        <taxon>Eubacteriales</taxon>
        <taxon>Oscillospiraceae</taxon>
        <taxon>Harryflintia</taxon>
    </lineage>
</organism>
<name>A0A9X8Y753_9FIRM</name>
<comment type="caution">
    <text evidence="1">The sequence shown here is derived from an EMBL/GenBank/DDBJ whole genome shotgun (WGS) entry which is preliminary data.</text>
</comment>
<gene>
    <name evidence="1" type="ORF">EDD78_11722</name>
</gene>
<proteinExistence type="predicted"/>
<evidence type="ECO:0000313" key="1">
    <source>
        <dbReference type="EMBL" id="TCL40854.1"/>
    </source>
</evidence>